<feature type="compositionally biased region" description="Basic and acidic residues" evidence="1">
    <location>
        <begin position="134"/>
        <end position="149"/>
    </location>
</feature>
<dbReference type="EMBL" id="JAJVKT010000016">
    <property type="protein sequence ID" value="MCE7509616.1"/>
    <property type="molecule type" value="Genomic_DNA"/>
</dbReference>
<sequence length="332" mass="37100">MGFELTPDKHRQGGLPNRVKYVPKARDCLHTLVLDTHLPPLLKDVAQRLMAYLYWPAEVLPSLNYANGSLRQQRVERRDSCLRLLLAVLRQLDLASLRVGIPTAEGFRPVPLTALSRKAGLGVRRRSVSSSAVKPREPRPASHAPDTHGIENGIDAPLQKEQKRETPTRAAEQAWSDIGIAGLVETHQVCQFVDGEWRTFVALKTVKPEFFYALGISKRALKRARDFASQRLKKKAAQWARGNPSRPSSNYAKFLLMRNGTVFDDGKRQRHGSVGAAASPQSPPTGPPLTWADWNEETRRAYTLKCADVMIQDPTLTPDAVHRAALAWLQTR</sequence>
<reference evidence="2" key="1">
    <citation type="submission" date="2022-01" db="EMBL/GenBank/DDBJ databases">
        <authorList>
            <person name="Karlyshev A.V."/>
            <person name="Jaspars M."/>
        </authorList>
    </citation>
    <scope>NUCLEOTIDE SEQUENCE</scope>
    <source>
        <strain evidence="2">AGSA3-2</strain>
    </source>
</reference>
<proteinExistence type="predicted"/>
<feature type="region of interest" description="Disordered" evidence="1">
    <location>
        <begin position="126"/>
        <end position="169"/>
    </location>
</feature>
<evidence type="ECO:0000313" key="3">
    <source>
        <dbReference type="Proteomes" id="UP001107961"/>
    </source>
</evidence>
<comment type="caution">
    <text evidence="2">The sequence shown here is derived from an EMBL/GenBank/DDBJ whole genome shotgun (WGS) entry which is preliminary data.</text>
</comment>
<protein>
    <submittedName>
        <fullName evidence="2">Uncharacterized protein</fullName>
    </submittedName>
</protein>
<evidence type="ECO:0000313" key="2">
    <source>
        <dbReference type="EMBL" id="MCE7509616.1"/>
    </source>
</evidence>
<dbReference type="RefSeq" id="WP_233925949.1">
    <property type="nucleotide sequence ID" value="NZ_JAJVKT010000016.1"/>
</dbReference>
<feature type="region of interest" description="Disordered" evidence="1">
    <location>
        <begin position="267"/>
        <end position="289"/>
    </location>
</feature>
<organism evidence="2 3">
    <name type="scientific">Alloalcanivorax xenomutans</name>
    <dbReference type="NCBI Taxonomy" id="1094342"/>
    <lineage>
        <taxon>Bacteria</taxon>
        <taxon>Pseudomonadati</taxon>
        <taxon>Pseudomonadota</taxon>
        <taxon>Gammaproteobacteria</taxon>
        <taxon>Oceanospirillales</taxon>
        <taxon>Alcanivoracaceae</taxon>
        <taxon>Alloalcanivorax</taxon>
    </lineage>
</organism>
<dbReference type="AlphaFoldDB" id="A0A9Q3W6G1"/>
<name>A0A9Q3W6G1_9GAMM</name>
<evidence type="ECO:0000256" key="1">
    <source>
        <dbReference type="SAM" id="MobiDB-lite"/>
    </source>
</evidence>
<dbReference type="Proteomes" id="UP001107961">
    <property type="component" value="Unassembled WGS sequence"/>
</dbReference>
<keyword evidence="3" id="KW-1185">Reference proteome</keyword>
<gene>
    <name evidence="2" type="ORF">LZG35_13300</name>
</gene>
<accession>A0A9Q3W6G1</accession>
<feature type="compositionally biased region" description="Basic and acidic residues" evidence="1">
    <location>
        <begin position="158"/>
        <end position="167"/>
    </location>
</feature>